<organism evidence="3 4">
    <name type="scientific">Mytilus coruscus</name>
    <name type="common">Sea mussel</name>
    <dbReference type="NCBI Taxonomy" id="42192"/>
    <lineage>
        <taxon>Eukaryota</taxon>
        <taxon>Metazoa</taxon>
        <taxon>Spiralia</taxon>
        <taxon>Lophotrochozoa</taxon>
        <taxon>Mollusca</taxon>
        <taxon>Bivalvia</taxon>
        <taxon>Autobranchia</taxon>
        <taxon>Pteriomorphia</taxon>
        <taxon>Mytilida</taxon>
        <taxon>Mytiloidea</taxon>
        <taxon>Mytilidae</taxon>
        <taxon>Mytilinae</taxon>
        <taxon>Mytilus</taxon>
    </lineage>
</organism>
<gene>
    <name evidence="3" type="ORF">MCOR_57623</name>
</gene>
<feature type="region of interest" description="Disordered" evidence="1">
    <location>
        <begin position="492"/>
        <end position="511"/>
    </location>
</feature>
<feature type="domain" description="DUF6589" evidence="2">
    <location>
        <begin position="353"/>
        <end position="473"/>
    </location>
</feature>
<dbReference type="Pfam" id="PF20231">
    <property type="entry name" value="DUF6589"/>
    <property type="match status" value="1"/>
</dbReference>
<evidence type="ECO:0000259" key="2">
    <source>
        <dbReference type="Pfam" id="PF20231"/>
    </source>
</evidence>
<dbReference type="InterPro" id="IPR046496">
    <property type="entry name" value="DUF6589"/>
</dbReference>
<reference evidence="3 4" key="1">
    <citation type="submission" date="2020-06" db="EMBL/GenBank/DDBJ databases">
        <authorList>
            <person name="Li R."/>
            <person name="Bekaert M."/>
        </authorList>
    </citation>
    <scope>NUCLEOTIDE SEQUENCE [LARGE SCALE GENOMIC DNA]</scope>
    <source>
        <strain evidence="4">wild</strain>
    </source>
</reference>
<protein>
    <recommendedName>
        <fullName evidence="2">DUF6589 domain-containing protein</fullName>
    </recommendedName>
</protein>
<name>A0A6J8EYW7_MYTCO</name>
<feature type="compositionally biased region" description="Acidic residues" evidence="1">
    <location>
        <begin position="502"/>
        <end position="511"/>
    </location>
</feature>
<dbReference type="OrthoDB" id="6104512at2759"/>
<dbReference type="Proteomes" id="UP000507470">
    <property type="component" value="Unassembled WGS sequence"/>
</dbReference>
<dbReference type="AlphaFoldDB" id="A0A6J8EYW7"/>
<keyword evidence="4" id="KW-1185">Reference proteome</keyword>
<proteinExistence type="predicted"/>
<evidence type="ECO:0000313" key="4">
    <source>
        <dbReference type="Proteomes" id="UP000507470"/>
    </source>
</evidence>
<evidence type="ECO:0000313" key="3">
    <source>
        <dbReference type="EMBL" id="CAC5425838.1"/>
    </source>
</evidence>
<evidence type="ECO:0000256" key="1">
    <source>
        <dbReference type="SAM" id="MobiDB-lite"/>
    </source>
</evidence>
<sequence>MFICEKCANACKHFNNFRGRAKQNLDYFISNHTTSRTKRMPKTPPSSMKISTADQIENSVEKLRNLNLDEKEKGARVVKKSRQQLNFSKDLNLKHAYSQQNVIKYEEEDQVVLLQDHEYSIPNNMDKALETSEKIAEDLIKEASTCINSYNSYDSLDKQISSVCKLGKSVLFKSSAKDLSERNWFLDIGREMLQHCPEFLSLLLSAIGDKITLETKLATVCTIYGMLMHCRNTRASAIQKLYTSFCIRYHTDNKLLHRLNKVQITMSDESERHIMRDLSNHSNDMIKEQIAKRNDGKLNRDNLDIYVTTNDIRMDNKNRDYHFFASDITFDRVKISHLNNSTPIGNAETVELKEMIPSLEEDILYKSALKVILSQVIVKHCDSFNWMKPIIPKHISHPLQDVMSTKSSIHWLQIMLKNEAKYADCVQIMASYEDQLSTWYRKAGRGGDLDKLQVPVGGDQLTRVRLKDIKKSPFSFNRTEFETSVTRTINRLKRDLPPLQNEGDEEDSDEQ</sequence>
<accession>A0A6J8EYW7</accession>
<dbReference type="EMBL" id="CACVKT020010329">
    <property type="protein sequence ID" value="CAC5425838.1"/>
    <property type="molecule type" value="Genomic_DNA"/>
</dbReference>